<dbReference type="HOGENOM" id="CLU_2705258_0_0_1"/>
<accession>E4ZU89</accession>
<dbReference type="InParanoid" id="E4ZU89"/>
<evidence type="ECO:0000313" key="2">
    <source>
        <dbReference type="Proteomes" id="UP000002668"/>
    </source>
</evidence>
<dbReference type="VEuPathDB" id="FungiDB:LEMA_P113830.1"/>
<dbReference type="EMBL" id="FP929126">
    <property type="protein sequence ID" value="CBX94968.1"/>
    <property type="molecule type" value="Genomic_DNA"/>
</dbReference>
<organism evidence="2">
    <name type="scientific">Leptosphaeria maculans (strain JN3 / isolate v23.1.3 / race Av1-4-5-6-7-8)</name>
    <name type="common">Blackleg fungus</name>
    <name type="synonym">Phoma lingam</name>
    <dbReference type="NCBI Taxonomy" id="985895"/>
    <lineage>
        <taxon>Eukaryota</taxon>
        <taxon>Fungi</taxon>
        <taxon>Dikarya</taxon>
        <taxon>Ascomycota</taxon>
        <taxon>Pezizomycotina</taxon>
        <taxon>Dothideomycetes</taxon>
        <taxon>Pleosporomycetidae</taxon>
        <taxon>Pleosporales</taxon>
        <taxon>Pleosporineae</taxon>
        <taxon>Leptosphaeriaceae</taxon>
        <taxon>Plenodomus</taxon>
        <taxon>Plenodomus lingam/Leptosphaeria maculans species complex</taxon>
    </lineage>
</organism>
<keyword evidence="2" id="KW-1185">Reference proteome</keyword>
<dbReference type="Proteomes" id="UP000002668">
    <property type="component" value="Genome"/>
</dbReference>
<protein>
    <submittedName>
        <fullName evidence="1">Predicted protein</fullName>
    </submittedName>
</protein>
<dbReference type="AlphaFoldDB" id="E4ZU89"/>
<evidence type="ECO:0000313" key="1">
    <source>
        <dbReference type="EMBL" id="CBX94968.1"/>
    </source>
</evidence>
<name>E4ZU89_LEPMJ</name>
<sequence>MNPKSEKKKKNTDSNRAKTVIDYNIFHHDYFSIHPSIHVYASICVRHEPRATHTRVALLSTQLTHSIAVGAGQ</sequence>
<reference evidence="2" key="1">
    <citation type="journal article" date="2011" name="Nat. Commun.">
        <title>Effector diversification within compartments of the Leptosphaeria maculans genome affected by Repeat-Induced Point mutations.</title>
        <authorList>
            <person name="Rouxel T."/>
            <person name="Grandaubert J."/>
            <person name="Hane J.K."/>
            <person name="Hoede C."/>
            <person name="van de Wouw A.P."/>
            <person name="Couloux A."/>
            <person name="Dominguez V."/>
            <person name="Anthouard V."/>
            <person name="Bally P."/>
            <person name="Bourras S."/>
            <person name="Cozijnsen A.J."/>
            <person name="Ciuffetti L.M."/>
            <person name="Degrave A."/>
            <person name="Dilmaghani A."/>
            <person name="Duret L."/>
            <person name="Fudal I."/>
            <person name="Goodwin S.B."/>
            <person name="Gout L."/>
            <person name="Glaser N."/>
            <person name="Linglin J."/>
            <person name="Kema G.H.J."/>
            <person name="Lapalu N."/>
            <person name="Lawrence C.B."/>
            <person name="May K."/>
            <person name="Meyer M."/>
            <person name="Ollivier B."/>
            <person name="Poulain J."/>
            <person name="Schoch C.L."/>
            <person name="Simon A."/>
            <person name="Spatafora J.W."/>
            <person name="Stachowiak A."/>
            <person name="Turgeon B.G."/>
            <person name="Tyler B.M."/>
            <person name="Vincent D."/>
            <person name="Weissenbach J."/>
            <person name="Amselem J."/>
            <person name="Quesneville H."/>
            <person name="Oliver R.P."/>
            <person name="Wincker P."/>
            <person name="Balesdent M.-H."/>
            <person name="Howlett B.J."/>
        </authorList>
    </citation>
    <scope>NUCLEOTIDE SEQUENCE [LARGE SCALE GENOMIC DNA]</scope>
    <source>
        <strain evidence="2">JN3 / isolate v23.1.3 / race Av1-4-5-6-7-8</strain>
    </source>
</reference>
<gene>
    <name evidence="1" type="ORF">LEMA_P113830.1</name>
</gene>
<proteinExistence type="predicted"/>